<dbReference type="AlphaFoldDB" id="A0AAW1IV57"/>
<dbReference type="EMBL" id="JASPKY010000522">
    <property type="protein sequence ID" value="KAK9694099.1"/>
    <property type="molecule type" value="Genomic_DNA"/>
</dbReference>
<gene>
    <name evidence="1" type="ORF">QE152_g33752</name>
</gene>
<evidence type="ECO:0000313" key="1">
    <source>
        <dbReference type="EMBL" id="KAK9694099.1"/>
    </source>
</evidence>
<name>A0AAW1IV57_POPJA</name>
<organism evidence="1 2">
    <name type="scientific">Popillia japonica</name>
    <name type="common">Japanese beetle</name>
    <dbReference type="NCBI Taxonomy" id="7064"/>
    <lineage>
        <taxon>Eukaryota</taxon>
        <taxon>Metazoa</taxon>
        <taxon>Ecdysozoa</taxon>
        <taxon>Arthropoda</taxon>
        <taxon>Hexapoda</taxon>
        <taxon>Insecta</taxon>
        <taxon>Pterygota</taxon>
        <taxon>Neoptera</taxon>
        <taxon>Endopterygota</taxon>
        <taxon>Coleoptera</taxon>
        <taxon>Polyphaga</taxon>
        <taxon>Scarabaeiformia</taxon>
        <taxon>Scarabaeidae</taxon>
        <taxon>Rutelinae</taxon>
        <taxon>Popillia</taxon>
    </lineage>
</organism>
<evidence type="ECO:0000313" key="2">
    <source>
        <dbReference type="Proteomes" id="UP001458880"/>
    </source>
</evidence>
<dbReference type="Proteomes" id="UP001458880">
    <property type="component" value="Unassembled WGS sequence"/>
</dbReference>
<keyword evidence="2" id="KW-1185">Reference proteome</keyword>
<comment type="caution">
    <text evidence="1">The sequence shown here is derived from an EMBL/GenBank/DDBJ whole genome shotgun (WGS) entry which is preliminary data.</text>
</comment>
<protein>
    <submittedName>
        <fullName evidence="1">Uncharacterized protein</fullName>
    </submittedName>
</protein>
<reference evidence="1 2" key="1">
    <citation type="journal article" date="2024" name="BMC Genomics">
        <title>De novo assembly and annotation of Popillia japonica's genome with initial clues to its potential as an invasive pest.</title>
        <authorList>
            <person name="Cucini C."/>
            <person name="Boschi S."/>
            <person name="Funari R."/>
            <person name="Cardaioli E."/>
            <person name="Iannotti N."/>
            <person name="Marturano G."/>
            <person name="Paoli F."/>
            <person name="Bruttini M."/>
            <person name="Carapelli A."/>
            <person name="Frati F."/>
            <person name="Nardi F."/>
        </authorList>
    </citation>
    <scope>NUCLEOTIDE SEQUENCE [LARGE SCALE GENOMIC DNA]</scope>
    <source>
        <strain evidence="1">DMR45628</strain>
    </source>
</reference>
<sequence>MMGWKVIRVPLTLCDTPIDNLAGSFAHRLPRLYRRKEKLPLDFTAGNCVSHSIVSLENAELIHVAIEGLLNYQTIGQICDDTQSLGLDKRIGAEFRLFLKQKVQAHKYIAFKDRCVGTC</sequence>
<proteinExistence type="predicted"/>
<accession>A0AAW1IV57</accession>